<reference evidence="4 5" key="1">
    <citation type="submission" date="2016-12" db="EMBL/GenBank/DDBJ databases">
        <title>The draft genome sequence of Actinophytocola xinjiangensis.</title>
        <authorList>
            <person name="Wang W."/>
            <person name="Yuan L."/>
        </authorList>
    </citation>
    <scope>NUCLEOTIDE SEQUENCE [LARGE SCALE GENOMIC DNA]</scope>
    <source>
        <strain evidence="4 5">CGMCC 4.4663</strain>
    </source>
</reference>
<evidence type="ECO:0000313" key="4">
    <source>
        <dbReference type="EMBL" id="OLF09281.1"/>
    </source>
</evidence>
<evidence type="ECO:0000256" key="1">
    <source>
        <dbReference type="SAM" id="MobiDB-lite"/>
    </source>
</evidence>
<evidence type="ECO:0000313" key="5">
    <source>
        <dbReference type="Proteomes" id="UP000185696"/>
    </source>
</evidence>
<dbReference type="Gene3D" id="2.60.120.260">
    <property type="entry name" value="Galactose-binding domain-like"/>
    <property type="match status" value="1"/>
</dbReference>
<dbReference type="PROSITE" id="PS50022">
    <property type="entry name" value="FA58C_3"/>
    <property type="match status" value="1"/>
</dbReference>
<dbReference type="InterPro" id="IPR000421">
    <property type="entry name" value="FA58C"/>
</dbReference>
<feature type="compositionally biased region" description="Basic and acidic residues" evidence="1">
    <location>
        <begin position="1351"/>
        <end position="1360"/>
    </location>
</feature>
<dbReference type="Pfam" id="PF24607">
    <property type="entry name" value="CBM_AftD"/>
    <property type="match status" value="2"/>
</dbReference>
<dbReference type="Proteomes" id="UP000185696">
    <property type="component" value="Unassembled WGS sequence"/>
</dbReference>
<feature type="transmembrane region" description="Helical" evidence="2">
    <location>
        <begin position="371"/>
        <end position="392"/>
    </location>
</feature>
<feature type="transmembrane region" description="Helical" evidence="2">
    <location>
        <begin position="183"/>
        <end position="209"/>
    </location>
</feature>
<dbReference type="InterPro" id="IPR056997">
    <property type="entry name" value="CBM_AftD"/>
</dbReference>
<keyword evidence="2" id="KW-0812">Transmembrane</keyword>
<dbReference type="InterPro" id="IPR021798">
    <property type="entry name" value="AftD_N"/>
</dbReference>
<evidence type="ECO:0000259" key="3">
    <source>
        <dbReference type="PROSITE" id="PS50022"/>
    </source>
</evidence>
<name>A0A7Z0WK63_9PSEU</name>
<feature type="transmembrane region" description="Helical" evidence="2">
    <location>
        <begin position="74"/>
        <end position="94"/>
    </location>
</feature>
<feature type="transmembrane region" description="Helical" evidence="2">
    <location>
        <begin position="404"/>
        <end position="422"/>
    </location>
</feature>
<feature type="transmembrane region" description="Helical" evidence="2">
    <location>
        <begin position="323"/>
        <end position="341"/>
    </location>
</feature>
<organism evidence="4 5">
    <name type="scientific">Actinophytocola xinjiangensis</name>
    <dbReference type="NCBI Taxonomy" id="485602"/>
    <lineage>
        <taxon>Bacteria</taxon>
        <taxon>Bacillati</taxon>
        <taxon>Actinomycetota</taxon>
        <taxon>Actinomycetes</taxon>
        <taxon>Pseudonocardiales</taxon>
        <taxon>Pseudonocardiaceae</taxon>
    </lineage>
</organism>
<dbReference type="Pfam" id="PF11847">
    <property type="entry name" value="GT-C_AftD"/>
    <property type="match status" value="1"/>
</dbReference>
<feature type="transmembrane region" description="Helical" evidence="2">
    <location>
        <begin position="101"/>
        <end position="121"/>
    </location>
</feature>
<gene>
    <name evidence="4" type="ORF">BLA60_19015</name>
</gene>
<sequence length="1369" mass="145353">MRTMLTTDGRVGRLLRNPAVWVMGGLTLLSFLQRPGRTTFDTKLDLAVDPIAFLARALHLWNPEATGGELQNQAYGYLFPMGPFFAAGQLLGLPPWLTQRVWCALLLCLAFGGMLALTRALRVGTEPARFAGALAYTLAPRMLTEIGPLSAEMLPAVALPWVLLPLVKAGRIGSPRRAAGLSALAVLGMGGVNGAMVLMALVLPVLWLVTRRWTAEHVRLVVWWCVSVLAVCLWWILPLLLLGEYSLPFLDYIESATNTTAPMSLWEVLRGTNQWVAYVVAGTPWWPSGFMLIDNPVLMLVTGLVAAVGLFGLVLPRLPERRFLTLGVLTGLVLLTVGYVGTLDGPLAATVRGLLDGPLAPLRNVHKFEPVLRLPLTLALTHALTGRLPGLARGTSALRARRGRVAVGFVLVAVMAAPAWLLTLRPGPGWDEVPDHWREAMTWVADRDADARTLLLPGSGFGDYTWGRTVDEPAQALARSPWAVRSQIPLGSEGNTRLMDAVEDALTSARGSPELAAFLSRAGYRFLLLRNDLDRTSTAAPDPAVLRAGLAGSPGLRRVSEFGRAGDGPAIEVYEVDGAVPRTSLVSTADVPTVSGGPESLLGLLEAGLLDARTPAVLAGDGGLPDSTHWLVTDGLRHRERNVGRVRDNLSQTLADGEQPRQQRPSTDVLPFRGREHQTVAAYRGIRGVAASTSIAFADAVGASDPSGQPFAALDGDPLTAWRSSSFTGPDGQWLEVELDTPRQVSEVTMRIVDSLRVGWPVTRVRITTDSGSVDHDVARGGGEQRFTTAPGLTSTVRVTVLGVAAGRQTGNVAIAELAIPGVNPLRALRVPADAVPHAGQDTAFAFSRGAVPRYACVDGRCVADTARVGEEPGGVHRLFATASPGTYELAGTVLPAPGGVVPAQPDGLAVGASSQLTGDPAAGPLAAVDGDPATTWIADTTDLRPTLRLEWDEPVRITNLRLSTAADSGGSRPTSVLITVPKGTQTVPVTPDGVARFSLTTSRLEIAVLGVESRPGAPAGITELSLGGVDLPAPPTRFEVPCGEGPTVELDGFVHQTSVSGSMADYLAHRPLRLSTCRDLTGGVELAAGEHELRTAASPSFVVQDLHLSTVDSTVPVAREHTVTRWDVNERRIDVAAGDPAVLAVPENANDGWVATMDGQTLERLRVDGWQQAWLVPAGSGTVTLSFAPDRQYRVSLAAGAASALLLALSLLVPPRRRRPIDVRAGGRRLVPVVLIGLLAVLGGMLPVVLLIACLLLRSLWPPAPRWLVAAATLTATAFAVTGRLLEHGQAWAYGWVAQGALLLAAAAAVSVCVDWFDPPGTNLDQRTGRHQQPGGDHRGTDDLPETSVEPERDQRRLDQNGPPDQRQ</sequence>
<accession>A0A7Z0WK63</accession>
<keyword evidence="5" id="KW-1185">Reference proteome</keyword>
<feature type="transmembrane region" description="Helical" evidence="2">
    <location>
        <begin position="1294"/>
        <end position="1318"/>
    </location>
</feature>
<dbReference type="GO" id="GO:0016740">
    <property type="term" value="F:transferase activity"/>
    <property type="evidence" value="ECO:0007669"/>
    <property type="project" value="InterPro"/>
</dbReference>
<dbReference type="InterPro" id="IPR008979">
    <property type="entry name" value="Galactose-bd-like_sf"/>
</dbReference>
<dbReference type="SUPFAM" id="SSF49785">
    <property type="entry name" value="Galactose-binding domain-like"/>
    <property type="match status" value="2"/>
</dbReference>
<keyword evidence="2" id="KW-1133">Transmembrane helix</keyword>
<dbReference type="EMBL" id="MSIF01000009">
    <property type="protein sequence ID" value="OLF09281.1"/>
    <property type="molecule type" value="Genomic_DNA"/>
</dbReference>
<feature type="domain" description="F5/8 type C" evidence="3">
    <location>
        <begin position="679"/>
        <end position="750"/>
    </location>
</feature>
<feature type="region of interest" description="Disordered" evidence="1">
    <location>
        <begin position="1325"/>
        <end position="1369"/>
    </location>
</feature>
<comment type="caution">
    <text evidence="4">The sequence shown here is derived from an EMBL/GenBank/DDBJ whole genome shotgun (WGS) entry which is preliminary data.</text>
</comment>
<protein>
    <submittedName>
        <fullName evidence="4">Coagulation factor 5/8 type</fullName>
    </submittedName>
</protein>
<evidence type="ECO:0000256" key="2">
    <source>
        <dbReference type="SAM" id="Phobius"/>
    </source>
</evidence>
<feature type="transmembrane region" description="Helical" evidence="2">
    <location>
        <begin position="1234"/>
        <end position="1262"/>
    </location>
</feature>
<proteinExistence type="predicted"/>
<feature type="transmembrane region" description="Helical" evidence="2">
    <location>
        <begin position="221"/>
        <end position="242"/>
    </location>
</feature>
<feature type="transmembrane region" description="Helical" evidence="2">
    <location>
        <begin position="1194"/>
        <end position="1214"/>
    </location>
</feature>
<feature type="transmembrane region" description="Helical" evidence="2">
    <location>
        <begin position="297"/>
        <end position="316"/>
    </location>
</feature>
<keyword evidence="2" id="KW-0472">Membrane</keyword>
<feature type="transmembrane region" description="Helical" evidence="2">
    <location>
        <begin position="1268"/>
        <end position="1287"/>
    </location>
</feature>